<evidence type="ECO:0000256" key="4">
    <source>
        <dbReference type="PIRSR" id="PIRSR001434-2"/>
    </source>
</evidence>
<dbReference type="Gene3D" id="3.90.1150.10">
    <property type="entry name" value="Aspartate Aminotransferase, domain 1"/>
    <property type="match status" value="1"/>
</dbReference>
<dbReference type="PROSITE" id="PS00868">
    <property type="entry name" value="CYS_MET_METAB_PP"/>
    <property type="match status" value="1"/>
</dbReference>
<dbReference type="RefSeq" id="WP_099113437.1">
    <property type="nucleotide sequence ID" value="NZ_CAWNQI010000073.1"/>
</dbReference>
<keyword evidence="3 4" id="KW-0663">Pyridoxal phosphate</keyword>
<evidence type="ECO:0000256" key="5">
    <source>
        <dbReference type="RuleBase" id="RU362118"/>
    </source>
</evidence>
<dbReference type="InterPro" id="IPR015422">
    <property type="entry name" value="PyrdxlP-dep_Trfase_small"/>
</dbReference>
<dbReference type="PANTHER" id="PTHR11808:SF15">
    <property type="entry name" value="CYSTATHIONINE GAMMA-LYASE"/>
    <property type="match status" value="1"/>
</dbReference>
<dbReference type="GO" id="GO:0003962">
    <property type="term" value="F:cystathionine gamma-synthase activity"/>
    <property type="evidence" value="ECO:0007669"/>
    <property type="project" value="TreeGrafter"/>
</dbReference>
<dbReference type="Proteomes" id="UP000221980">
    <property type="component" value="Unassembled WGS sequence"/>
</dbReference>
<comment type="similarity">
    <text evidence="2 5">Belongs to the trans-sulfuration enzymes family.</text>
</comment>
<evidence type="ECO:0000313" key="6">
    <source>
        <dbReference type="EMBL" id="PHM49685.1"/>
    </source>
</evidence>
<dbReference type="FunFam" id="3.40.640.10:FF:000009">
    <property type="entry name" value="Cystathionine gamma-synthase homolog"/>
    <property type="match status" value="1"/>
</dbReference>
<accession>A0A2D0JTZ6</accession>
<dbReference type="InterPro" id="IPR054542">
    <property type="entry name" value="Cys_met_metab_PP"/>
</dbReference>
<dbReference type="EMBL" id="NITZ01000004">
    <property type="protein sequence ID" value="PHM49685.1"/>
    <property type="molecule type" value="Genomic_DNA"/>
</dbReference>
<dbReference type="GO" id="GO:0019346">
    <property type="term" value="P:transsulfuration"/>
    <property type="evidence" value="ECO:0007669"/>
    <property type="project" value="InterPro"/>
</dbReference>
<sequence>MTKFDKAKLNKTKVNKIKFDTKSVHAGYVPDHTGAVMPAIYATSTYAQPAPGEHTGYEYSRSGNPTRHALENAIAELENGTRGYAFGSGLAASSTILELLDKDSHIIAVDDLYGGTYRLLEKVRRRTAGLQVTYVEAGNTAALEAAIQPDTKMIWVETPTNPLLKLADLAAIAQIAQRHNIISVADNTFASPYIHRPLDLGFDIVVHSATKYLNGHSDVVAGLAVVGNNAELAEQVAFLQNSIGGILDPFSSFLVLRGIRTLALRMERHIASAEKIAHWLEQQPQVEKVYYPGLISHPQHELAKRQMRGFGGMISIVLKGGEDYTRQVIKELQLFTLAESLGGVESLVGQPFTMTHASIPLEKRLAAGITPQLIRISVGIENADDLIADLSQAFENASL</sequence>
<gene>
    <name evidence="6" type="ORF">Xmir_01133</name>
</gene>
<dbReference type="Gene3D" id="3.40.640.10">
    <property type="entry name" value="Type I PLP-dependent aspartate aminotransferase-like (Major domain)"/>
    <property type="match status" value="1"/>
</dbReference>
<proteinExistence type="inferred from homology"/>
<evidence type="ECO:0000256" key="2">
    <source>
        <dbReference type="ARBA" id="ARBA00009077"/>
    </source>
</evidence>
<dbReference type="SUPFAM" id="SSF53383">
    <property type="entry name" value="PLP-dependent transferases"/>
    <property type="match status" value="1"/>
</dbReference>
<dbReference type="GO" id="GO:0005737">
    <property type="term" value="C:cytoplasm"/>
    <property type="evidence" value="ECO:0007669"/>
    <property type="project" value="TreeGrafter"/>
</dbReference>
<evidence type="ECO:0000256" key="3">
    <source>
        <dbReference type="ARBA" id="ARBA00022898"/>
    </source>
</evidence>
<dbReference type="GO" id="GO:0019343">
    <property type="term" value="P:cysteine biosynthetic process via cystathionine"/>
    <property type="evidence" value="ECO:0007669"/>
    <property type="project" value="TreeGrafter"/>
</dbReference>
<protein>
    <submittedName>
        <fullName evidence="6">Cystathionine gamma-synthase</fullName>
    </submittedName>
</protein>
<dbReference type="InterPro" id="IPR015424">
    <property type="entry name" value="PyrdxlP-dep_Trfase"/>
</dbReference>
<reference evidence="6 7" key="1">
    <citation type="journal article" date="2017" name="Nat. Microbiol.">
        <title>Natural product diversity associated with the nematode symbionts Photorhabdus and Xenorhabdus.</title>
        <authorList>
            <person name="Tobias N.J."/>
            <person name="Wolff H."/>
            <person name="Djahanschiri B."/>
            <person name="Grundmann F."/>
            <person name="Kronenwerth M."/>
            <person name="Shi Y.M."/>
            <person name="Simonyi S."/>
            <person name="Grun P."/>
            <person name="Shapiro-Ilan D."/>
            <person name="Pidot S.J."/>
            <person name="Stinear T.P."/>
            <person name="Ebersberger I."/>
            <person name="Bode H.B."/>
        </authorList>
    </citation>
    <scope>NUCLEOTIDE SEQUENCE [LARGE SCALE GENOMIC DNA]</scope>
    <source>
        <strain evidence="6 7">DSM 17902</strain>
    </source>
</reference>
<evidence type="ECO:0000313" key="7">
    <source>
        <dbReference type="Proteomes" id="UP000221980"/>
    </source>
</evidence>
<comment type="caution">
    <text evidence="6">The sequence shown here is derived from an EMBL/GenBank/DDBJ whole genome shotgun (WGS) entry which is preliminary data.</text>
</comment>
<keyword evidence="7" id="KW-1185">Reference proteome</keyword>
<dbReference type="AlphaFoldDB" id="A0A2D0JTZ6"/>
<dbReference type="FunFam" id="3.90.1150.10:FF:000008">
    <property type="entry name" value="Cystathionine gamma-synthase"/>
    <property type="match status" value="1"/>
</dbReference>
<dbReference type="CDD" id="cd00614">
    <property type="entry name" value="CGS_like"/>
    <property type="match status" value="1"/>
</dbReference>
<dbReference type="OrthoDB" id="9805807at2"/>
<comment type="cofactor">
    <cofactor evidence="1 5">
        <name>pyridoxal 5'-phosphate</name>
        <dbReference type="ChEBI" id="CHEBI:597326"/>
    </cofactor>
</comment>
<organism evidence="6 7">
    <name type="scientific">Xenorhabdus miraniensis</name>
    <dbReference type="NCBI Taxonomy" id="351674"/>
    <lineage>
        <taxon>Bacteria</taxon>
        <taxon>Pseudomonadati</taxon>
        <taxon>Pseudomonadota</taxon>
        <taxon>Gammaproteobacteria</taxon>
        <taxon>Enterobacterales</taxon>
        <taxon>Morganellaceae</taxon>
        <taxon>Xenorhabdus</taxon>
    </lineage>
</organism>
<dbReference type="PANTHER" id="PTHR11808">
    <property type="entry name" value="TRANS-SULFURATION ENZYME FAMILY MEMBER"/>
    <property type="match status" value="1"/>
</dbReference>
<dbReference type="InterPro" id="IPR000277">
    <property type="entry name" value="Cys/Met-Metab_PyrdxlP-dep_enz"/>
</dbReference>
<dbReference type="InterPro" id="IPR015421">
    <property type="entry name" value="PyrdxlP-dep_Trfase_major"/>
</dbReference>
<dbReference type="GO" id="GO:0030170">
    <property type="term" value="F:pyridoxal phosphate binding"/>
    <property type="evidence" value="ECO:0007669"/>
    <property type="project" value="InterPro"/>
</dbReference>
<dbReference type="GO" id="GO:0004123">
    <property type="term" value="F:cystathionine gamma-lyase activity"/>
    <property type="evidence" value="ECO:0007669"/>
    <property type="project" value="TreeGrafter"/>
</dbReference>
<feature type="modified residue" description="N6-(pyridoxal phosphate)lysine" evidence="4">
    <location>
        <position position="211"/>
    </location>
</feature>
<evidence type="ECO:0000256" key="1">
    <source>
        <dbReference type="ARBA" id="ARBA00001933"/>
    </source>
</evidence>
<dbReference type="PIRSF" id="PIRSF001434">
    <property type="entry name" value="CGS"/>
    <property type="match status" value="1"/>
</dbReference>
<dbReference type="Pfam" id="PF01053">
    <property type="entry name" value="Cys_Met_Meta_PP"/>
    <property type="match status" value="1"/>
</dbReference>
<name>A0A2D0JTZ6_9GAMM</name>